<feature type="transmembrane region" description="Helical" evidence="1">
    <location>
        <begin position="58"/>
        <end position="78"/>
    </location>
</feature>
<evidence type="ECO:0000313" key="2">
    <source>
        <dbReference type="EMBL" id="MBC1303008.1"/>
    </source>
</evidence>
<dbReference type="Proteomes" id="UP000570851">
    <property type="component" value="Unassembled WGS sequence"/>
</dbReference>
<reference evidence="2 3" key="1">
    <citation type="submission" date="2019-11" db="EMBL/GenBank/DDBJ databases">
        <title>Comparison of genomes from free-living endosymbiotic cyanobacteria isolated from Azolla.</title>
        <authorList>
            <person name="Thiel T."/>
            <person name="Pratte B."/>
        </authorList>
    </citation>
    <scope>NUCLEOTIDE SEQUENCE [LARGE SCALE GENOMIC DNA]</scope>
    <source>
        <strain evidence="2 3">N2B</strain>
    </source>
</reference>
<dbReference type="RefSeq" id="WP_011318055.1">
    <property type="nucleotide sequence ID" value="NZ_JACKZP010000048.1"/>
</dbReference>
<keyword evidence="3" id="KW-1185">Reference proteome</keyword>
<keyword evidence="1" id="KW-0472">Membrane</keyword>
<dbReference type="PANTHER" id="PTHR36383">
    <property type="entry name" value="OS09G0529350 PROTEIN"/>
    <property type="match status" value="1"/>
</dbReference>
<accession>A0ABR6S9S6</accession>
<feature type="transmembrane region" description="Helical" evidence="1">
    <location>
        <begin position="21"/>
        <end position="46"/>
    </location>
</feature>
<keyword evidence="1" id="KW-0812">Transmembrane</keyword>
<gene>
    <name evidence="2" type="ORF">GNE12_13900</name>
</gene>
<keyword evidence="1" id="KW-1133">Transmembrane helix</keyword>
<organism evidence="2 3">
    <name type="scientific">Trichormus variabilis N2B</name>
    <dbReference type="NCBI Taxonomy" id="2681315"/>
    <lineage>
        <taxon>Bacteria</taxon>
        <taxon>Bacillati</taxon>
        <taxon>Cyanobacteriota</taxon>
        <taxon>Cyanophyceae</taxon>
        <taxon>Nostocales</taxon>
        <taxon>Nostocaceae</taxon>
        <taxon>Trichormus</taxon>
    </lineage>
</organism>
<evidence type="ECO:0000256" key="1">
    <source>
        <dbReference type="SAM" id="Phobius"/>
    </source>
</evidence>
<feature type="transmembrane region" description="Helical" evidence="1">
    <location>
        <begin position="127"/>
        <end position="147"/>
    </location>
</feature>
<sequence>MNRIFDGQVMAERIESIKAGIIGGFSLGLAFIITSLLNTLVLAKYFSSLLSLQIDVNWPWLFSGAIAGFSGVLFGITYRYIIRTDKNSHLKDGAVMAFGLVRGLTQLEMGWNSSNTVLPFAVMAGESILWFATAAIALDLAIQIGWVKSFSSS</sequence>
<proteinExistence type="predicted"/>
<evidence type="ECO:0000313" key="3">
    <source>
        <dbReference type="Proteomes" id="UP000570851"/>
    </source>
</evidence>
<dbReference type="EMBL" id="JACKZP010000048">
    <property type="protein sequence ID" value="MBC1303008.1"/>
    <property type="molecule type" value="Genomic_DNA"/>
</dbReference>
<dbReference type="GeneID" id="58723880"/>
<name>A0ABR6S9S6_ANAVA</name>
<dbReference type="PANTHER" id="PTHR36383:SF1">
    <property type="entry name" value="PROTEIN, PUTATIVE-RELATED"/>
    <property type="match status" value="1"/>
</dbReference>
<protein>
    <submittedName>
        <fullName evidence="2">Uncharacterized protein</fullName>
    </submittedName>
</protein>
<comment type="caution">
    <text evidence="2">The sequence shown here is derived from an EMBL/GenBank/DDBJ whole genome shotgun (WGS) entry which is preliminary data.</text>
</comment>